<keyword evidence="4" id="KW-1185">Reference proteome</keyword>
<dbReference type="PANTHER" id="PTHR36571">
    <property type="entry name" value="PROTEIN YGIW"/>
    <property type="match status" value="1"/>
</dbReference>
<proteinExistence type="predicted"/>
<accession>A0ABY3MVR4</accession>
<keyword evidence="1 2" id="KW-0732">Signal</keyword>
<dbReference type="PANTHER" id="PTHR36571:SF1">
    <property type="entry name" value="PROTEIN YGIW"/>
    <property type="match status" value="1"/>
</dbReference>
<feature type="signal peptide" evidence="2">
    <location>
        <begin position="1"/>
        <end position="18"/>
    </location>
</feature>
<evidence type="ECO:0000256" key="2">
    <source>
        <dbReference type="SAM" id="SignalP"/>
    </source>
</evidence>
<evidence type="ECO:0000313" key="3">
    <source>
        <dbReference type="EMBL" id="TYK65231.1"/>
    </source>
</evidence>
<dbReference type="SUPFAM" id="SSF101756">
    <property type="entry name" value="Hypothetical protein YgiW"/>
    <property type="match status" value="1"/>
</dbReference>
<organism evidence="3 4">
    <name type="scientific">Colwellia echini</name>
    <dbReference type="NCBI Taxonomy" id="1982103"/>
    <lineage>
        <taxon>Bacteria</taxon>
        <taxon>Pseudomonadati</taxon>
        <taxon>Pseudomonadota</taxon>
        <taxon>Gammaproteobacteria</taxon>
        <taxon>Alteromonadales</taxon>
        <taxon>Colwelliaceae</taxon>
        <taxon>Colwellia</taxon>
    </lineage>
</organism>
<reference evidence="3 4" key="1">
    <citation type="submission" date="2019-08" db="EMBL/GenBank/DDBJ databases">
        <title>Microbe sample from Colwellia echini.</title>
        <authorList>
            <person name="Christiansen L."/>
            <person name="Pathiraja D."/>
            <person name="Schultz-Johansen M."/>
            <person name="Choi I.-G."/>
            <person name="Stougaard P."/>
        </authorList>
    </citation>
    <scope>NUCLEOTIDE SEQUENCE [LARGE SCALE GENOMIC DNA]</scope>
    <source>
        <strain evidence="3 4">A3</strain>
    </source>
</reference>
<dbReference type="InterPro" id="IPR005220">
    <property type="entry name" value="CarO-like"/>
</dbReference>
<gene>
    <name evidence="3" type="ORF">CWS31_011260</name>
</gene>
<evidence type="ECO:0000313" key="4">
    <source>
        <dbReference type="Proteomes" id="UP000815846"/>
    </source>
</evidence>
<dbReference type="RefSeq" id="WP_101345671.1">
    <property type="nucleotide sequence ID" value="NZ_PJAI02000012.1"/>
</dbReference>
<feature type="chain" id="PRO_5046957639" evidence="2">
    <location>
        <begin position="19"/>
        <end position="113"/>
    </location>
</feature>
<evidence type="ECO:0000256" key="1">
    <source>
        <dbReference type="ARBA" id="ARBA00022729"/>
    </source>
</evidence>
<dbReference type="NCBIfam" id="NF033674">
    <property type="entry name" value="stress_OB_fold"/>
    <property type="match status" value="1"/>
</dbReference>
<sequence length="113" mass="12424">MKKLLLTATLALSFTANAAFVGEGSPVYTVISIKEAVELKDDTKVLVEGFIVKQLGDDLYLFKDASGEVEMEIDDSDFREITVTSKDKLRITAEVDSNLTGTSLEVDYLELVK</sequence>
<dbReference type="Gene3D" id="2.40.50.200">
    <property type="entry name" value="Bacterial OB-fold"/>
    <property type="match status" value="1"/>
</dbReference>
<protein>
    <submittedName>
        <fullName evidence="3">NirD/YgiW/YdeI family stress tolerance protein</fullName>
    </submittedName>
</protein>
<dbReference type="EMBL" id="PJAI02000012">
    <property type="protein sequence ID" value="TYK65231.1"/>
    <property type="molecule type" value="Genomic_DNA"/>
</dbReference>
<comment type="caution">
    <text evidence="3">The sequence shown here is derived from an EMBL/GenBank/DDBJ whole genome shotgun (WGS) entry which is preliminary data.</text>
</comment>
<dbReference type="Proteomes" id="UP000815846">
    <property type="component" value="Unassembled WGS sequence"/>
</dbReference>
<dbReference type="InterPro" id="IPR036700">
    <property type="entry name" value="BOBF_sf"/>
</dbReference>
<dbReference type="Pfam" id="PF04076">
    <property type="entry name" value="BOF"/>
    <property type="match status" value="1"/>
</dbReference>
<name>A0ABY3MVR4_9GAMM</name>